<dbReference type="InterPro" id="IPR001633">
    <property type="entry name" value="EAL_dom"/>
</dbReference>
<accession>A0A090IZI8</accession>
<dbReference type="Gene3D" id="1.10.3210.10">
    <property type="entry name" value="Hypothetical protein af1432"/>
    <property type="match status" value="1"/>
</dbReference>
<dbReference type="EMBL" id="CCRF01000061">
    <property type="protein sequence ID" value="CEE01828.1"/>
    <property type="molecule type" value="Genomic_DNA"/>
</dbReference>
<dbReference type="PIRSF" id="PIRSF003180">
    <property type="entry name" value="DiGMPpdiest_YuxH"/>
    <property type="match status" value="1"/>
</dbReference>
<feature type="domain" description="EAL" evidence="1">
    <location>
        <begin position="1"/>
        <end position="207"/>
    </location>
</feature>
<dbReference type="Pfam" id="PF00563">
    <property type="entry name" value="EAL"/>
    <property type="match status" value="1"/>
</dbReference>
<dbReference type="InterPro" id="IPR052340">
    <property type="entry name" value="RNase_Y/CdgJ"/>
</dbReference>
<gene>
    <name evidence="3" type="primary">yuxH</name>
    <name evidence="3" type="ORF">BT1A1_2006</name>
</gene>
<dbReference type="InterPro" id="IPR013976">
    <property type="entry name" value="HDOD"/>
</dbReference>
<evidence type="ECO:0000259" key="1">
    <source>
        <dbReference type="PROSITE" id="PS50883"/>
    </source>
</evidence>
<sequence>METFVARQPIYDIEHKIYGYELLFRKSIDSHSAGSNDDSATADVLVNSFLNFDLGELTNHTYCFINFTENLLLNGTPENFPPSKLVIEILETVYPTEEIISACQKYKALGYKIVLDDYQLNIQDKNSLKILPFVDLIKVDFRTTGKEMRKQMLKLKNFFSIQFLAEKVETKEEYLEACAEGFDYFQGYFFQKPVVLSQKDIPTFFHNYMLLIEETRKPEPNVDYLTKVIESDLSFSFKLLKLINNHYRRNFKIESIKQAIMILGLKEFRRWLYILSIRDASRQQDPIIENLIQNSLVRGKFCETLAKKMKIQGEPASYFLTGVFSLIDEILQTPMTTLVKTLPLKDDIIDALLGKENQFQLVLALIIAIEQTNWDQIGQLAKKINVAYDTITESYLEAIKWSNQFFSEEGS</sequence>
<dbReference type="Proteomes" id="UP000040576">
    <property type="component" value="Unassembled WGS sequence"/>
</dbReference>
<name>A0A090IZI8_9BACI</name>
<dbReference type="PROSITE" id="PS51833">
    <property type="entry name" value="HDOD"/>
    <property type="match status" value="1"/>
</dbReference>
<dbReference type="PANTHER" id="PTHR33525:SF4">
    <property type="entry name" value="CYCLIC DI-GMP PHOSPHODIESTERASE CDGJ"/>
    <property type="match status" value="1"/>
</dbReference>
<dbReference type="GeneID" id="92961219"/>
<dbReference type="AlphaFoldDB" id="A0A090IZI8"/>
<dbReference type="SMART" id="SM00052">
    <property type="entry name" value="EAL"/>
    <property type="match status" value="1"/>
</dbReference>
<feature type="domain" description="HDOD" evidence="2">
    <location>
        <begin position="201"/>
        <end position="390"/>
    </location>
</feature>
<organism evidence="3 4">
    <name type="scientific">Caldibacillus thermoamylovorans</name>
    <dbReference type="NCBI Taxonomy" id="35841"/>
    <lineage>
        <taxon>Bacteria</taxon>
        <taxon>Bacillati</taxon>
        <taxon>Bacillota</taxon>
        <taxon>Bacilli</taxon>
        <taxon>Bacillales</taxon>
        <taxon>Bacillaceae</taxon>
        <taxon>Caldibacillus</taxon>
    </lineage>
</organism>
<evidence type="ECO:0000313" key="3">
    <source>
        <dbReference type="EMBL" id="CEE01828.1"/>
    </source>
</evidence>
<protein>
    <recommendedName>
        <fullName evidence="5">HDOD domain-containing protein</fullName>
    </recommendedName>
</protein>
<proteinExistence type="predicted"/>
<keyword evidence="4" id="KW-1185">Reference proteome</keyword>
<dbReference type="RefSeq" id="WP_034770564.1">
    <property type="nucleotide sequence ID" value="NZ_CCRF01000061.1"/>
</dbReference>
<dbReference type="InterPro" id="IPR014408">
    <property type="entry name" value="dGMP_Pdiesterase_EAL/HD-GYP"/>
</dbReference>
<dbReference type="PROSITE" id="PS50883">
    <property type="entry name" value="EAL"/>
    <property type="match status" value="1"/>
</dbReference>
<evidence type="ECO:0000259" key="2">
    <source>
        <dbReference type="PROSITE" id="PS51833"/>
    </source>
</evidence>
<dbReference type="PANTHER" id="PTHR33525">
    <property type="match status" value="1"/>
</dbReference>
<reference evidence="3 4" key="1">
    <citation type="submission" date="2014-07" db="EMBL/GenBank/DDBJ databases">
        <authorList>
            <person name="Wibberg Daniel"/>
        </authorList>
    </citation>
    <scope>NUCLEOTIDE SEQUENCE [LARGE SCALE GENOMIC DNA]</scope>
</reference>
<dbReference type="InterPro" id="IPR035919">
    <property type="entry name" value="EAL_sf"/>
</dbReference>
<evidence type="ECO:0000313" key="4">
    <source>
        <dbReference type="Proteomes" id="UP000040576"/>
    </source>
</evidence>
<dbReference type="Gene3D" id="3.20.20.450">
    <property type="entry name" value="EAL domain"/>
    <property type="match status" value="1"/>
</dbReference>
<evidence type="ECO:0008006" key="5">
    <source>
        <dbReference type="Google" id="ProtNLM"/>
    </source>
</evidence>
<dbReference type="SUPFAM" id="SSF109604">
    <property type="entry name" value="HD-domain/PDEase-like"/>
    <property type="match status" value="1"/>
</dbReference>
<dbReference type="SUPFAM" id="SSF141868">
    <property type="entry name" value="EAL domain-like"/>
    <property type="match status" value="1"/>
</dbReference>
<dbReference type="Pfam" id="PF08668">
    <property type="entry name" value="HDOD"/>
    <property type="match status" value="1"/>
</dbReference>